<comment type="caution">
    <text evidence="1">The sequence shown here is derived from an EMBL/GenBank/DDBJ whole genome shotgun (WGS) entry which is preliminary data.</text>
</comment>
<protein>
    <recommendedName>
        <fullName evidence="3">DUF488 domain-containing protein</fullName>
    </recommendedName>
</protein>
<keyword evidence="2" id="KW-1185">Reference proteome</keyword>
<dbReference type="EMBL" id="BMKU01000004">
    <property type="protein sequence ID" value="GGG94792.1"/>
    <property type="molecule type" value="Genomic_DNA"/>
</dbReference>
<sequence>MDDGGSRLFADALPWCDGCRGRTSAATPVAVLIIACVRALFTVGHGTASRAEFASRLQAAGVASLVDVRIGPGSRKHPHFGKDSMAEWLPEAGISYRWEKQLGGFRELPPDSPDTALRNESFRAYAAYMRTTDFTAAAEELIAAAKIGQTAIMCSETVWWRCHRRLIADHCLLLAGLPVAHLMPPAKSTPHVPTQGVRVLGNVLRYDVLD</sequence>
<dbReference type="InterPro" id="IPR007438">
    <property type="entry name" value="DUF488"/>
</dbReference>
<accession>A0ABQ1XIZ3</accession>
<organism evidence="1 2">
    <name type="scientific">Pseudarthrobacter polychromogenes</name>
    <dbReference type="NCBI Taxonomy" id="1676"/>
    <lineage>
        <taxon>Bacteria</taxon>
        <taxon>Bacillati</taxon>
        <taxon>Actinomycetota</taxon>
        <taxon>Actinomycetes</taxon>
        <taxon>Micrococcales</taxon>
        <taxon>Micrococcaceae</taxon>
        <taxon>Pseudarthrobacter</taxon>
    </lineage>
</organism>
<dbReference type="Proteomes" id="UP000596938">
    <property type="component" value="Unassembled WGS sequence"/>
</dbReference>
<evidence type="ECO:0000313" key="1">
    <source>
        <dbReference type="EMBL" id="GGG94792.1"/>
    </source>
</evidence>
<proteinExistence type="predicted"/>
<dbReference type="PANTHER" id="PTHR39337">
    <property type="entry name" value="BLR5642 PROTEIN"/>
    <property type="match status" value="1"/>
</dbReference>
<reference evidence="2" key="1">
    <citation type="journal article" date="2019" name="Int. J. Syst. Evol. Microbiol.">
        <title>The Global Catalogue of Microorganisms (GCM) 10K type strain sequencing project: providing services to taxonomists for standard genome sequencing and annotation.</title>
        <authorList>
            <consortium name="The Broad Institute Genomics Platform"/>
            <consortium name="The Broad Institute Genome Sequencing Center for Infectious Disease"/>
            <person name="Wu L."/>
            <person name="Ma J."/>
        </authorList>
    </citation>
    <scope>NUCLEOTIDE SEQUENCE [LARGE SCALE GENOMIC DNA]</scope>
    <source>
        <strain evidence="2">CGMCC 1.1927</strain>
    </source>
</reference>
<dbReference type="Pfam" id="PF04343">
    <property type="entry name" value="DUF488"/>
    <property type="match status" value="1"/>
</dbReference>
<evidence type="ECO:0008006" key="3">
    <source>
        <dbReference type="Google" id="ProtNLM"/>
    </source>
</evidence>
<name>A0ABQ1XIZ3_9MICC</name>
<dbReference type="PANTHER" id="PTHR39337:SF1">
    <property type="entry name" value="BLR5642 PROTEIN"/>
    <property type="match status" value="1"/>
</dbReference>
<evidence type="ECO:0000313" key="2">
    <source>
        <dbReference type="Proteomes" id="UP000596938"/>
    </source>
</evidence>
<gene>
    <name evidence="1" type="ORF">GCM10011577_17190</name>
</gene>